<keyword evidence="2 4" id="KW-0808">Transferase</keyword>
<keyword evidence="5" id="KW-1185">Reference proteome</keyword>
<organism evidence="4 5">
    <name type="scientific">Stieleria neptunia</name>
    <dbReference type="NCBI Taxonomy" id="2527979"/>
    <lineage>
        <taxon>Bacteria</taxon>
        <taxon>Pseudomonadati</taxon>
        <taxon>Planctomycetota</taxon>
        <taxon>Planctomycetia</taxon>
        <taxon>Pirellulales</taxon>
        <taxon>Pirellulaceae</taxon>
        <taxon>Stieleria</taxon>
    </lineage>
</organism>
<proteinExistence type="predicted"/>
<dbReference type="EC" id="2.4.1.11" evidence="4"/>
<evidence type="ECO:0000256" key="1">
    <source>
        <dbReference type="ARBA" id="ARBA00022676"/>
    </source>
</evidence>
<name>A0A518HKD6_9BACT</name>
<feature type="domain" description="Glycosyl transferase family 1" evidence="3">
    <location>
        <begin position="243"/>
        <end position="396"/>
    </location>
</feature>
<evidence type="ECO:0000256" key="2">
    <source>
        <dbReference type="ARBA" id="ARBA00022679"/>
    </source>
</evidence>
<protein>
    <submittedName>
        <fullName evidence="4">Glycogen synthase</fullName>
        <ecNumber evidence="4">2.4.1.11</ecNumber>
    </submittedName>
</protein>
<keyword evidence="1 4" id="KW-0328">Glycosyltransferase</keyword>
<accession>A0A518HKD6</accession>
<dbReference type="RefSeq" id="WP_231744107.1">
    <property type="nucleotide sequence ID" value="NZ_CP037423.1"/>
</dbReference>
<dbReference type="Pfam" id="PF00534">
    <property type="entry name" value="Glycos_transf_1"/>
    <property type="match status" value="1"/>
</dbReference>
<dbReference type="GO" id="GO:0004373">
    <property type="term" value="F:alpha-1,4-glucan glucosyltransferase (UDP-glucose donor) activity"/>
    <property type="evidence" value="ECO:0007669"/>
    <property type="project" value="UniProtKB-EC"/>
</dbReference>
<dbReference type="AlphaFoldDB" id="A0A518HKD6"/>
<dbReference type="KEGG" id="snep:Enr13x_11460"/>
<sequence>MRLPAEADDSGIVLSHPTGNANSRGVLGGLLASDQLAAFHTTIATFDRGIWAQLGKTRLGRDFGRRRFDEAAKARTHQRPSRELARMVAGRLGLGFLTRHETSLCSVDAVYRDLDRHVARRIGRSQFRAVYSYEDGALETFRTAKSLGIKCLYDLPIGYWKSARKLLETERERWPEWESTMPGFRDSDEKLACKDEELQLADRIYVASRFTKQTLSEFDGPLAPVEVIPYGFPDPGPQRSFEDIHHRPLKLLFVGGLSQRKGIADVFAIADQLGDAVDLTVVGRSAVQSCNVLNDALGRHRWIPSLPHDDVLRLMRENDVLLFPSLFEGFGLVITEAMSQGTPVITTDRTAGPDVITSGEDGWIIPAGNTPALRSAVENILDDPDQIVRISENARQTAMRRPWETYGKTLATAIKTYLETEVDGQ</sequence>
<gene>
    <name evidence="4" type="ORF">Enr13x_11460</name>
</gene>
<evidence type="ECO:0000259" key="3">
    <source>
        <dbReference type="Pfam" id="PF00534"/>
    </source>
</evidence>
<dbReference type="CDD" id="cd03801">
    <property type="entry name" value="GT4_PimA-like"/>
    <property type="match status" value="1"/>
</dbReference>
<evidence type="ECO:0000313" key="4">
    <source>
        <dbReference type="EMBL" id="QDV41308.1"/>
    </source>
</evidence>
<dbReference type="Gene3D" id="3.40.50.2000">
    <property type="entry name" value="Glycogen Phosphorylase B"/>
    <property type="match status" value="1"/>
</dbReference>
<dbReference type="InterPro" id="IPR001296">
    <property type="entry name" value="Glyco_trans_1"/>
</dbReference>
<dbReference type="EMBL" id="CP037423">
    <property type="protein sequence ID" value="QDV41308.1"/>
    <property type="molecule type" value="Genomic_DNA"/>
</dbReference>
<dbReference type="PANTHER" id="PTHR12526">
    <property type="entry name" value="GLYCOSYLTRANSFERASE"/>
    <property type="match status" value="1"/>
</dbReference>
<dbReference type="SUPFAM" id="SSF53756">
    <property type="entry name" value="UDP-Glycosyltransferase/glycogen phosphorylase"/>
    <property type="match status" value="1"/>
</dbReference>
<evidence type="ECO:0000313" key="5">
    <source>
        <dbReference type="Proteomes" id="UP000319004"/>
    </source>
</evidence>
<dbReference type="Proteomes" id="UP000319004">
    <property type="component" value="Chromosome"/>
</dbReference>
<reference evidence="4 5" key="1">
    <citation type="submission" date="2019-03" db="EMBL/GenBank/DDBJ databases">
        <title>Deep-cultivation of Planctomycetes and their phenomic and genomic characterization uncovers novel biology.</title>
        <authorList>
            <person name="Wiegand S."/>
            <person name="Jogler M."/>
            <person name="Boedeker C."/>
            <person name="Pinto D."/>
            <person name="Vollmers J."/>
            <person name="Rivas-Marin E."/>
            <person name="Kohn T."/>
            <person name="Peeters S.H."/>
            <person name="Heuer A."/>
            <person name="Rast P."/>
            <person name="Oberbeckmann S."/>
            <person name="Bunk B."/>
            <person name="Jeske O."/>
            <person name="Meyerdierks A."/>
            <person name="Storesund J.E."/>
            <person name="Kallscheuer N."/>
            <person name="Luecker S."/>
            <person name="Lage O.M."/>
            <person name="Pohl T."/>
            <person name="Merkel B.J."/>
            <person name="Hornburger P."/>
            <person name="Mueller R.-W."/>
            <person name="Bruemmer F."/>
            <person name="Labrenz M."/>
            <person name="Spormann A.M."/>
            <person name="Op den Camp H."/>
            <person name="Overmann J."/>
            <person name="Amann R."/>
            <person name="Jetten M.S.M."/>
            <person name="Mascher T."/>
            <person name="Medema M.H."/>
            <person name="Devos D.P."/>
            <person name="Kaster A.-K."/>
            <person name="Ovreas L."/>
            <person name="Rohde M."/>
            <person name="Galperin M.Y."/>
            <person name="Jogler C."/>
        </authorList>
    </citation>
    <scope>NUCLEOTIDE SEQUENCE [LARGE SCALE GENOMIC DNA]</scope>
    <source>
        <strain evidence="4 5">Enr13</strain>
    </source>
</reference>
<dbReference type="PANTHER" id="PTHR12526:SF510">
    <property type="entry name" value="D-INOSITOL 3-PHOSPHATE GLYCOSYLTRANSFERASE"/>
    <property type="match status" value="1"/>
</dbReference>